<dbReference type="RefSeq" id="WP_116889262.1">
    <property type="nucleotide sequence ID" value="NZ_CP031641.1"/>
</dbReference>
<organism evidence="2 3">
    <name type="scientific">Pseudomonas parafulva</name>
    <dbReference type="NCBI Taxonomy" id="157782"/>
    <lineage>
        <taxon>Bacteria</taxon>
        <taxon>Pseudomonadati</taxon>
        <taxon>Pseudomonadota</taxon>
        <taxon>Gammaproteobacteria</taxon>
        <taxon>Pseudomonadales</taxon>
        <taxon>Pseudomonadaceae</taxon>
        <taxon>Pseudomonas</taxon>
    </lineage>
</organism>
<reference evidence="2 3" key="1">
    <citation type="submission" date="2018-08" db="EMBL/GenBank/DDBJ databases">
        <authorList>
            <person name="Lee Y."/>
            <person name="Kakembo D."/>
        </authorList>
    </citation>
    <scope>NUCLEOTIDE SEQUENCE [LARGE SCALE GENOMIC DNA]</scope>
    <source>
        <strain evidence="2 3">JBCS1880</strain>
    </source>
</reference>
<protein>
    <submittedName>
        <fullName evidence="2">GAF domain-containing protein</fullName>
    </submittedName>
</protein>
<dbReference type="Proteomes" id="UP000258127">
    <property type="component" value="Chromosome"/>
</dbReference>
<name>A0AAI8PCW5_9PSED</name>
<dbReference type="InterPro" id="IPR029016">
    <property type="entry name" value="GAF-like_dom_sf"/>
</dbReference>
<proteinExistence type="predicted"/>
<dbReference type="PANTHER" id="PTHR43102">
    <property type="entry name" value="SLR1143 PROTEIN"/>
    <property type="match status" value="1"/>
</dbReference>
<dbReference type="SUPFAM" id="SSF55781">
    <property type="entry name" value="GAF domain-like"/>
    <property type="match status" value="1"/>
</dbReference>
<dbReference type="Gene3D" id="3.30.450.40">
    <property type="match status" value="1"/>
</dbReference>
<dbReference type="EMBL" id="CP031641">
    <property type="protein sequence ID" value="AXO89940.1"/>
    <property type="molecule type" value="Genomic_DNA"/>
</dbReference>
<accession>A0AAI8PCW5</accession>
<evidence type="ECO:0000259" key="1">
    <source>
        <dbReference type="Pfam" id="PF01590"/>
    </source>
</evidence>
<dbReference type="AlphaFoldDB" id="A0AAI8PCW5"/>
<dbReference type="PANTHER" id="PTHR43102:SF2">
    <property type="entry name" value="GAF DOMAIN-CONTAINING PROTEIN"/>
    <property type="match status" value="1"/>
</dbReference>
<evidence type="ECO:0000313" key="3">
    <source>
        <dbReference type="Proteomes" id="UP000258127"/>
    </source>
</evidence>
<gene>
    <name evidence="2" type="ORF">DZC75_18740</name>
</gene>
<dbReference type="Pfam" id="PF01590">
    <property type="entry name" value="GAF"/>
    <property type="match status" value="1"/>
</dbReference>
<evidence type="ECO:0000313" key="2">
    <source>
        <dbReference type="EMBL" id="AXO89940.1"/>
    </source>
</evidence>
<keyword evidence="3" id="KW-1185">Reference proteome</keyword>
<dbReference type="InterPro" id="IPR003018">
    <property type="entry name" value="GAF"/>
</dbReference>
<feature type="domain" description="GAF" evidence="1">
    <location>
        <begin position="26"/>
        <end position="156"/>
    </location>
</feature>
<sequence length="176" mass="19821">MHTQTLELSQYLSQPERNAIAEIEATTSILRLVTRITRMKFAAIAKFNEDEWLTCSVHDPDDIGPDVGESVPIETTICDEFRTLPTSLLIPSISEVKRFAQKPIVRQYNLESYAGVPIFLPDGRLYGALCALDTTRTALDDPDLAETLTLFSRLIGCIFYNNLQQDADETSMQYAR</sequence>